<evidence type="ECO:0000256" key="8">
    <source>
        <dbReference type="SAM" id="MobiDB-lite"/>
    </source>
</evidence>
<keyword evidence="7" id="KW-0460">Magnesium</keyword>
<dbReference type="EMBL" id="JASJQH010000074">
    <property type="protein sequence ID" value="KAK9767501.1"/>
    <property type="molecule type" value="Genomic_DNA"/>
</dbReference>
<evidence type="ECO:0000256" key="7">
    <source>
        <dbReference type="ARBA" id="ARBA00022842"/>
    </source>
</evidence>
<evidence type="ECO:0000256" key="5">
    <source>
        <dbReference type="ARBA" id="ARBA00022679"/>
    </source>
</evidence>
<evidence type="ECO:0000256" key="1">
    <source>
        <dbReference type="ARBA" id="ARBA00001936"/>
    </source>
</evidence>
<keyword evidence="6" id="KW-0479">Metal-binding</keyword>
<sequence>MHQSDILLTEPEGHFGFEQNVLTKPLTNTTQETTTGENWEPSDGHLDSEISSQATDEFDLNPEVKPLNNTDINKPTRKGLRQRLSREEEESLTLDMLALFETLRPTPESIELRHLFVQKLQNIVNVEWPDKYIKVHLFGSSANLLSTSTSDVDICILTDWDELTNVHVLAACMRKHGMRRVYCIAGAKVPIVKMWDPELKLACDININHPISLRNTEMIRTYVAIDPRVRLLVMIIKYWTKRRVLNDAGVGGTLSTYTWVNMILNFLQMRNPPVLPNLQKMAKDRPDMLAIIDGVDTSFYDDFHSLIGFGDKNKETLGGLLFAFFKYFAYDFDYDRHVISLREGEHLLKTDKGWHTGKLFRVLCVEEPFSPERNLGNSADEWSIEGIREEFKRAFDILSKKNDLRQMCQKYVFLSKPQQGGDAKDRLLKTPHDRTAMELSEMRKAFKQHFPELKSERGTSKVEKENPSANKWHSTNDRSKLEDFNGPTFAKIVRHTNTVVTKGSEHINHKSRPTTASKPRKSSGKASTQDSSKGGKSEETKRTTKSNRPSKPRRKSRETNGVSPAER</sequence>
<name>A0ABR2X1F9_9FUNG</name>
<comment type="cofactor">
    <cofactor evidence="2">
        <name>Mg(2+)</name>
        <dbReference type="ChEBI" id="CHEBI:18420"/>
    </cofactor>
</comment>
<reference evidence="11 12" key="1">
    <citation type="submission" date="2023-04" db="EMBL/GenBank/DDBJ databases">
        <title>Genome of Basidiobolus ranarum AG-B5.</title>
        <authorList>
            <person name="Stajich J.E."/>
            <person name="Carter-House D."/>
            <person name="Gryganskyi A."/>
        </authorList>
    </citation>
    <scope>NUCLEOTIDE SEQUENCE [LARGE SCALE GENOMIC DNA]</scope>
    <source>
        <strain evidence="11 12">AG-B5</strain>
    </source>
</reference>
<protein>
    <recommendedName>
        <fullName evidence="4">polynucleotide adenylyltransferase</fullName>
        <ecNumber evidence="4">2.7.7.19</ecNumber>
    </recommendedName>
</protein>
<evidence type="ECO:0000259" key="10">
    <source>
        <dbReference type="Pfam" id="PF22600"/>
    </source>
</evidence>
<comment type="similarity">
    <text evidence="3">Belongs to the DNA polymerase type-B-like family.</text>
</comment>
<evidence type="ECO:0000259" key="9">
    <source>
        <dbReference type="Pfam" id="PF03828"/>
    </source>
</evidence>
<evidence type="ECO:0000313" key="11">
    <source>
        <dbReference type="EMBL" id="KAK9767501.1"/>
    </source>
</evidence>
<feature type="region of interest" description="Disordered" evidence="8">
    <location>
        <begin position="497"/>
        <end position="567"/>
    </location>
</feature>
<feature type="compositionally biased region" description="Low complexity" evidence="8">
    <location>
        <begin position="23"/>
        <end position="35"/>
    </location>
</feature>
<dbReference type="Gene3D" id="3.30.460.10">
    <property type="entry name" value="Beta Polymerase, domain 2"/>
    <property type="match status" value="1"/>
</dbReference>
<organism evidence="11 12">
    <name type="scientific">Basidiobolus ranarum</name>
    <dbReference type="NCBI Taxonomy" id="34480"/>
    <lineage>
        <taxon>Eukaryota</taxon>
        <taxon>Fungi</taxon>
        <taxon>Fungi incertae sedis</taxon>
        <taxon>Zoopagomycota</taxon>
        <taxon>Entomophthoromycotina</taxon>
        <taxon>Basidiobolomycetes</taxon>
        <taxon>Basidiobolales</taxon>
        <taxon>Basidiobolaceae</taxon>
        <taxon>Basidiobolus</taxon>
    </lineage>
</organism>
<feature type="region of interest" description="Disordered" evidence="8">
    <location>
        <begin position="450"/>
        <end position="483"/>
    </location>
</feature>
<dbReference type="SUPFAM" id="SSF81301">
    <property type="entry name" value="Nucleotidyltransferase"/>
    <property type="match status" value="1"/>
</dbReference>
<evidence type="ECO:0000256" key="4">
    <source>
        <dbReference type="ARBA" id="ARBA00012388"/>
    </source>
</evidence>
<accession>A0ABR2X1F9</accession>
<dbReference type="InterPro" id="IPR043519">
    <property type="entry name" value="NT_sf"/>
</dbReference>
<feature type="compositionally biased region" description="Basic and acidic residues" evidence="8">
    <location>
        <begin position="450"/>
        <end position="466"/>
    </location>
</feature>
<dbReference type="SUPFAM" id="SSF81631">
    <property type="entry name" value="PAP/OAS1 substrate-binding domain"/>
    <property type="match status" value="1"/>
</dbReference>
<dbReference type="InterPro" id="IPR002058">
    <property type="entry name" value="PAP_assoc"/>
</dbReference>
<dbReference type="Gene3D" id="1.10.1410.10">
    <property type="match status" value="1"/>
</dbReference>
<dbReference type="Pfam" id="PF22600">
    <property type="entry name" value="MTPAP-like_central"/>
    <property type="match status" value="1"/>
</dbReference>
<evidence type="ECO:0000256" key="2">
    <source>
        <dbReference type="ARBA" id="ARBA00001946"/>
    </source>
</evidence>
<dbReference type="Proteomes" id="UP001479436">
    <property type="component" value="Unassembled WGS sequence"/>
</dbReference>
<feature type="region of interest" description="Disordered" evidence="8">
    <location>
        <begin position="60"/>
        <end position="85"/>
    </location>
</feature>
<keyword evidence="12" id="KW-1185">Reference proteome</keyword>
<feature type="compositionally biased region" description="Basic residues" evidence="8">
    <location>
        <begin position="543"/>
        <end position="556"/>
    </location>
</feature>
<evidence type="ECO:0000256" key="3">
    <source>
        <dbReference type="ARBA" id="ARBA00008593"/>
    </source>
</evidence>
<feature type="domain" description="PAP-associated" evidence="9">
    <location>
        <begin position="316"/>
        <end position="372"/>
    </location>
</feature>
<evidence type="ECO:0000256" key="6">
    <source>
        <dbReference type="ARBA" id="ARBA00022723"/>
    </source>
</evidence>
<keyword evidence="5" id="KW-0808">Transferase</keyword>
<gene>
    <name evidence="11" type="ORF">K7432_002683</name>
</gene>
<feature type="compositionally biased region" description="Basic and acidic residues" evidence="8">
    <location>
        <begin position="533"/>
        <end position="542"/>
    </location>
</feature>
<dbReference type="EC" id="2.7.7.19" evidence="4"/>
<dbReference type="Pfam" id="PF03828">
    <property type="entry name" value="PAP_assoc"/>
    <property type="match status" value="1"/>
</dbReference>
<dbReference type="CDD" id="cd05402">
    <property type="entry name" value="NT_PAP_TUTase"/>
    <property type="match status" value="1"/>
</dbReference>
<comment type="cofactor">
    <cofactor evidence="1">
        <name>Mn(2+)</name>
        <dbReference type="ChEBI" id="CHEBI:29035"/>
    </cofactor>
</comment>
<feature type="domain" description="Poly(A) RNA polymerase mitochondrial-like central palm" evidence="10">
    <location>
        <begin position="93"/>
        <end position="223"/>
    </location>
</feature>
<dbReference type="PANTHER" id="PTHR12271">
    <property type="entry name" value="POLY A POLYMERASE CID PAP -RELATED"/>
    <property type="match status" value="1"/>
</dbReference>
<dbReference type="PANTHER" id="PTHR12271:SF113">
    <property type="entry name" value="POLY(A) RNA POLYMERASE CID11"/>
    <property type="match status" value="1"/>
</dbReference>
<feature type="region of interest" description="Disordered" evidence="8">
    <location>
        <begin position="23"/>
        <end position="46"/>
    </location>
</feature>
<dbReference type="InterPro" id="IPR054708">
    <property type="entry name" value="MTPAP-like_central"/>
</dbReference>
<comment type="caution">
    <text evidence="11">The sequence shown here is derived from an EMBL/GenBank/DDBJ whole genome shotgun (WGS) entry which is preliminary data.</text>
</comment>
<feature type="compositionally biased region" description="Basic and acidic residues" evidence="8">
    <location>
        <begin position="474"/>
        <end position="483"/>
    </location>
</feature>
<proteinExistence type="inferred from homology"/>
<evidence type="ECO:0000313" key="12">
    <source>
        <dbReference type="Proteomes" id="UP001479436"/>
    </source>
</evidence>